<dbReference type="RefSeq" id="WP_144068106.1">
    <property type="nucleotide sequence ID" value="NZ_CP041636.1"/>
</dbReference>
<dbReference type="KEGG" id="fer:FNB15_07480"/>
<proteinExistence type="inferred from homology"/>
<dbReference type="Proteomes" id="UP000317496">
    <property type="component" value="Chromosome"/>
</dbReference>
<dbReference type="InterPro" id="IPR020904">
    <property type="entry name" value="Sc_DH/Rdtase_CS"/>
</dbReference>
<sequence>MTRKVLVSGGTSGIGAGIAQAFRDHGDSVIAVGLAGPELDTAAKDGAFRGITLKALDVSDQQAVDDLAGSLGDLDVLVNCAGMIRRMAEYEMATFLKVLDVNLSGTMRLCMACKPQLAARRGAIVNMASMLSFFGGPAVPAYSASKGGVMQLTKSLAVAWAKEGIRVNAVAPGWIATPLTQALQDDAARSQVILDRTPMARWGTPADVAKAVLFLASDKADFITGAILPVDGGYAAM</sequence>
<dbReference type="OrthoDB" id="9804774at2"/>
<dbReference type="PRINTS" id="PR00081">
    <property type="entry name" value="GDHRDH"/>
</dbReference>
<dbReference type="Pfam" id="PF13561">
    <property type="entry name" value="adh_short_C2"/>
    <property type="match status" value="1"/>
</dbReference>
<organism evidence="2 3">
    <name type="scientific">Ferrovibrio terrae</name>
    <dbReference type="NCBI Taxonomy" id="2594003"/>
    <lineage>
        <taxon>Bacteria</taxon>
        <taxon>Pseudomonadati</taxon>
        <taxon>Pseudomonadota</taxon>
        <taxon>Alphaproteobacteria</taxon>
        <taxon>Rhodospirillales</taxon>
        <taxon>Rhodospirillaceae</taxon>
        <taxon>Ferrovibrio</taxon>
    </lineage>
</organism>
<dbReference type="SUPFAM" id="SSF51735">
    <property type="entry name" value="NAD(P)-binding Rossmann-fold domains"/>
    <property type="match status" value="1"/>
</dbReference>
<evidence type="ECO:0000313" key="2">
    <source>
        <dbReference type="EMBL" id="QDO97125.1"/>
    </source>
</evidence>
<dbReference type="PANTHER" id="PTHR42760:SF40">
    <property type="entry name" value="3-OXOACYL-[ACYL-CARRIER-PROTEIN] REDUCTASE, CHLOROPLASTIC"/>
    <property type="match status" value="1"/>
</dbReference>
<dbReference type="FunFam" id="3.40.50.720:FF:000084">
    <property type="entry name" value="Short-chain dehydrogenase reductase"/>
    <property type="match status" value="1"/>
</dbReference>
<evidence type="ECO:0000313" key="3">
    <source>
        <dbReference type="Proteomes" id="UP000317496"/>
    </source>
</evidence>
<comment type="similarity">
    <text evidence="1">Belongs to the short-chain dehydrogenases/reductases (SDR) family.</text>
</comment>
<dbReference type="PRINTS" id="PR00080">
    <property type="entry name" value="SDRFAMILY"/>
</dbReference>
<reference evidence="2 3" key="1">
    <citation type="submission" date="2019-07" db="EMBL/GenBank/DDBJ databases">
        <title>Genome sequencing for Ferrovibrio sp. K5.</title>
        <authorList>
            <person name="Park S.-J."/>
        </authorList>
    </citation>
    <scope>NUCLEOTIDE SEQUENCE [LARGE SCALE GENOMIC DNA]</scope>
    <source>
        <strain evidence="2 3">K5</strain>
    </source>
</reference>
<protein>
    <submittedName>
        <fullName evidence="2">SDR family oxidoreductase</fullName>
    </submittedName>
</protein>
<dbReference type="PROSITE" id="PS00061">
    <property type="entry name" value="ADH_SHORT"/>
    <property type="match status" value="1"/>
</dbReference>
<dbReference type="InterPro" id="IPR036291">
    <property type="entry name" value="NAD(P)-bd_dom_sf"/>
</dbReference>
<dbReference type="AlphaFoldDB" id="A0A516H041"/>
<keyword evidence="3" id="KW-1185">Reference proteome</keyword>
<gene>
    <name evidence="2" type="ORF">FNB15_07480</name>
</gene>
<name>A0A516H041_9PROT</name>
<evidence type="ECO:0000256" key="1">
    <source>
        <dbReference type="ARBA" id="ARBA00006484"/>
    </source>
</evidence>
<accession>A0A516H041</accession>
<dbReference type="EMBL" id="CP041636">
    <property type="protein sequence ID" value="QDO97125.1"/>
    <property type="molecule type" value="Genomic_DNA"/>
</dbReference>
<dbReference type="PANTHER" id="PTHR42760">
    <property type="entry name" value="SHORT-CHAIN DEHYDROGENASES/REDUCTASES FAMILY MEMBER"/>
    <property type="match status" value="1"/>
</dbReference>
<dbReference type="GO" id="GO:0016616">
    <property type="term" value="F:oxidoreductase activity, acting on the CH-OH group of donors, NAD or NADP as acceptor"/>
    <property type="evidence" value="ECO:0007669"/>
    <property type="project" value="TreeGrafter"/>
</dbReference>
<dbReference type="InterPro" id="IPR002347">
    <property type="entry name" value="SDR_fam"/>
</dbReference>
<dbReference type="GO" id="GO:0030497">
    <property type="term" value="P:fatty acid elongation"/>
    <property type="evidence" value="ECO:0007669"/>
    <property type="project" value="TreeGrafter"/>
</dbReference>
<dbReference type="Gene3D" id="3.40.50.720">
    <property type="entry name" value="NAD(P)-binding Rossmann-like Domain"/>
    <property type="match status" value="1"/>
</dbReference>